<dbReference type="InterPro" id="IPR008936">
    <property type="entry name" value="Rho_GTPase_activation_prot"/>
</dbReference>
<dbReference type="EMBL" id="DS985257">
    <property type="protein sequence ID" value="EDV20860.1"/>
    <property type="molecule type" value="Genomic_DNA"/>
</dbReference>
<dbReference type="InterPro" id="IPR000198">
    <property type="entry name" value="RhoGAP_dom"/>
</dbReference>
<evidence type="ECO:0000256" key="1">
    <source>
        <dbReference type="ARBA" id="ARBA00022468"/>
    </source>
</evidence>
<accession>B3S901</accession>
<dbReference type="OMA" id="MIHHASE"/>
<keyword evidence="1" id="KW-0343">GTPase activation</keyword>
<keyword evidence="4" id="KW-1185">Reference proteome</keyword>
<sequence length="474" mass="53457">MESSPCRVTDINRDALYTICCSGLTRLLDIEDLDEFLQCESDQGNQTRNLSKNLTAILKKKSFQFFNLSHAHHSEKSNKKGKKVFGAPIAEETLDSIIPLLKFLHENADREGIFRVSGNKRRIAQLKELIDNDNINISKELASGEYTPFDVGDLLKNFFSELPVSFLPENHYSIYYKTAELQNDGKRLEALQLLLLLLSPESREILHQLLGLLHKISRLRASKMTAYNLAVVFTPNMIHFGKDLATEANDIELLMSIVTFMIENFQNVLKIRPIDKVTFLQIPCDISVQIEKYMKKIENSEEDDALAEIAIPSSAKKSTNYEEETNQHTAAALSQLLDQIKQIPDEAQRNAMLKKFDKYHVGTPPMSAKRSLAKVNATPNSAYRPMHATPIATPQLHRKLFKTPQSAVVNGLDPVNSITKSAFGVSTPVIKTVGRDTNLETPKMSKVRQLRQGSFHLPKRIKLNKEKENCGVPV</sequence>
<dbReference type="PANTHER" id="PTHR14963:SF7">
    <property type="entry name" value="RHO GTPASE-ACTIVATING PROTEIN 19"/>
    <property type="match status" value="1"/>
</dbReference>
<proteinExistence type="predicted"/>
<dbReference type="PROSITE" id="PS50238">
    <property type="entry name" value="RHOGAP"/>
    <property type="match status" value="1"/>
</dbReference>
<dbReference type="GO" id="GO:0051056">
    <property type="term" value="P:regulation of small GTPase mediated signal transduction"/>
    <property type="evidence" value="ECO:0000318"/>
    <property type="project" value="GO_Central"/>
</dbReference>
<dbReference type="Pfam" id="PF00620">
    <property type="entry name" value="RhoGAP"/>
    <property type="match status" value="1"/>
</dbReference>
<reference evidence="3 4" key="1">
    <citation type="journal article" date="2008" name="Nature">
        <title>The Trichoplax genome and the nature of placozoans.</title>
        <authorList>
            <person name="Srivastava M."/>
            <person name="Begovic E."/>
            <person name="Chapman J."/>
            <person name="Putnam N.H."/>
            <person name="Hellsten U."/>
            <person name="Kawashima T."/>
            <person name="Kuo A."/>
            <person name="Mitros T."/>
            <person name="Salamov A."/>
            <person name="Carpenter M.L."/>
            <person name="Signorovitch A.Y."/>
            <person name="Moreno M.A."/>
            <person name="Kamm K."/>
            <person name="Grimwood J."/>
            <person name="Schmutz J."/>
            <person name="Shapiro H."/>
            <person name="Grigoriev I.V."/>
            <person name="Buss L.W."/>
            <person name="Schierwater B."/>
            <person name="Dellaporta S.L."/>
            <person name="Rokhsar D.S."/>
        </authorList>
    </citation>
    <scope>NUCLEOTIDE SEQUENCE [LARGE SCALE GENOMIC DNA]</scope>
    <source>
        <strain evidence="3 4">Grell-BS-1999</strain>
    </source>
</reference>
<evidence type="ECO:0000259" key="2">
    <source>
        <dbReference type="PROSITE" id="PS50238"/>
    </source>
</evidence>
<dbReference type="CDD" id="cd00159">
    <property type="entry name" value="RhoGAP"/>
    <property type="match status" value="1"/>
</dbReference>
<evidence type="ECO:0000313" key="4">
    <source>
        <dbReference type="Proteomes" id="UP000009022"/>
    </source>
</evidence>
<dbReference type="FunCoup" id="B3S901">
    <property type="interactions" value="803"/>
</dbReference>
<dbReference type="FunFam" id="1.10.555.10:FF:000109">
    <property type="entry name" value="Rho GTPase-activating protein 19"/>
    <property type="match status" value="1"/>
</dbReference>
<organism evidence="3 4">
    <name type="scientific">Trichoplax adhaerens</name>
    <name type="common">Trichoplax reptans</name>
    <dbReference type="NCBI Taxonomy" id="10228"/>
    <lineage>
        <taxon>Eukaryota</taxon>
        <taxon>Metazoa</taxon>
        <taxon>Placozoa</taxon>
        <taxon>Uniplacotomia</taxon>
        <taxon>Trichoplacea</taxon>
        <taxon>Trichoplacidae</taxon>
        <taxon>Trichoplax</taxon>
    </lineage>
</organism>
<dbReference type="SUPFAM" id="SSF48350">
    <property type="entry name" value="GTPase activation domain, GAP"/>
    <property type="match status" value="1"/>
</dbReference>
<dbReference type="GO" id="GO:0007165">
    <property type="term" value="P:signal transduction"/>
    <property type="evidence" value="ECO:0007669"/>
    <property type="project" value="InterPro"/>
</dbReference>
<dbReference type="PhylomeDB" id="B3S901"/>
<dbReference type="GeneID" id="6757946"/>
<evidence type="ECO:0000313" key="3">
    <source>
        <dbReference type="EMBL" id="EDV20860.1"/>
    </source>
</evidence>
<dbReference type="PANTHER" id="PTHR14963">
    <property type="entry name" value="RHO GTPASE ACTIVATING PROTEIN 18,19-RELATED"/>
    <property type="match status" value="1"/>
</dbReference>
<dbReference type="HOGENOM" id="CLU_576632_0_0_1"/>
<dbReference type="KEGG" id="tad:TRIADDRAFT_60804"/>
<dbReference type="AlphaFoldDB" id="B3S901"/>
<name>B3S901_TRIAD</name>
<dbReference type="Proteomes" id="UP000009022">
    <property type="component" value="Unassembled WGS sequence"/>
</dbReference>
<dbReference type="GO" id="GO:0005096">
    <property type="term" value="F:GTPase activator activity"/>
    <property type="evidence" value="ECO:0000318"/>
    <property type="project" value="GO_Central"/>
</dbReference>
<dbReference type="InParanoid" id="B3S901"/>
<dbReference type="OrthoDB" id="10061772at2759"/>
<dbReference type="SMART" id="SM00324">
    <property type="entry name" value="RhoGAP"/>
    <property type="match status" value="1"/>
</dbReference>
<dbReference type="STRING" id="10228.B3S901"/>
<dbReference type="CTD" id="6757946"/>
<feature type="domain" description="Rho-GAP" evidence="2">
    <location>
        <begin position="66"/>
        <end position="269"/>
    </location>
</feature>
<dbReference type="Gene3D" id="1.10.555.10">
    <property type="entry name" value="Rho GTPase activation protein"/>
    <property type="match status" value="1"/>
</dbReference>
<protein>
    <recommendedName>
        <fullName evidence="2">Rho-GAP domain-containing protein</fullName>
    </recommendedName>
</protein>
<dbReference type="RefSeq" id="XP_002116801.1">
    <property type="nucleotide sequence ID" value="XM_002116765.1"/>
</dbReference>
<dbReference type="eggNOG" id="KOG2710">
    <property type="taxonomic scope" value="Eukaryota"/>
</dbReference>
<dbReference type="GO" id="GO:0005737">
    <property type="term" value="C:cytoplasm"/>
    <property type="evidence" value="ECO:0000318"/>
    <property type="project" value="GO_Central"/>
</dbReference>
<gene>
    <name evidence="3" type="ORF">TRIADDRAFT_60804</name>
</gene>